<feature type="transmembrane region" description="Helical" evidence="5">
    <location>
        <begin position="45"/>
        <end position="62"/>
    </location>
</feature>
<feature type="transmembrane region" description="Helical" evidence="5">
    <location>
        <begin position="292"/>
        <end position="313"/>
    </location>
</feature>
<keyword evidence="7" id="KW-1185">Reference proteome</keyword>
<feature type="transmembrane region" description="Helical" evidence="5">
    <location>
        <begin position="21"/>
        <end position="39"/>
    </location>
</feature>
<dbReference type="KEGG" id="vaq:FIV01_12755"/>
<dbReference type="AlphaFoldDB" id="A0A5P9CNG7"/>
<evidence type="ECO:0000256" key="1">
    <source>
        <dbReference type="ARBA" id="ARBA00004141"/>
    </source>
</evidence>
<proteinExistence type="predicted"/>
<dbReference type="Proteomes" id="UP000326936">
    <property type="component" value="Chromosome"/>
</dbReference>
<protein>
    <submittedName>
        <fullName evidence="6">Natural resistance-associated macrophage protein</fullName>
    </submittedName>
</protein>
<keyword evidence="3 5" id="KW-1133">Transmembrane helix</keyword>
<evidence type="ECO:0000256" key="4">
    <source>
        <dbReference type="ARBA" id="ARBA00023136"/>
    </source>
</evidence>
<evidence type="ECO:0000313" key="6">
    <source>
        <dbReference type="EMBL" id="QFT27287.1"/>
    </source>
</evidence>
<feature type="transmembrane region" description="Helical" evidence="5">
    <location>
        <begin position="191"/>
        <end position="213"/>
    </location>
</feature>
<dbReference type="GO" id="GO:0016020">
    <property type="term" value="C:membrane"/>
    <property type="evidence" value="ECO:0007669"/>
    <property type="project" value="UniProtKB-SubCell"/>
</dbReference>
<dbReference type="RefSeq" id="WP_152431300.1">
    <property type="nucleotide sequence ID" value="NZ_CBCSDK010000018.1"/>
</dbReference>
<dbReference type="OrthoDB" id="4858698at2"/>
<dbReference type="EMBL" id="CP045350">
    <property type="protein sequence ID" value="QFT27287.1"/>
    <property type="molecule type" value="Genomic_DNA"/>
</dbReference>
<dbReference type="InterPro" id="IPR001046">
    <property type="entry name" value="NRAMP_fam"/>
</dbReference>
<dbReference type="Pfam" id="PF01566">
    <property type="entry name" value="Nramp"/>
    <property type="match status" value="1"/>
</dbReference>
<feature type="transmembrane region" description="Helical" evidence="5">
    <location>
        <begin position="158"/>
        <end position="179"/>
    </location>
</feature>
<evidence type="ECO:0000256" key="2">
    <source>
        <dbReference type="ARBA" id="ARBA00022692"/>
    </source>
</evidence>
<keyword evidence="2 5" id="KW-0812">Transmembrane</keyword>
<accession>A0A5P9CNG7</accession>
<reference evidence="6 7" key="1">
    <citation type="submission" date="2019-10" db="EMBL/GenBank/DDBJ databases">
        <title>Complete genome sequence of Vibrio sp. strain THAF100, isolated from non-filtered water from the water column of tank 6 of a marine aquarium containing stony-coral fragments. Water maintained at 26 degree C.</title>
        <authorList>
            <person name="Ruckert C."/>
            <person name="Franco A."/>
            <person name="Kalinowski J."/>
            <person name="Glaeser S."/>
        </authorList>
    </citation>
    <scope>NUCLEOTIDE SEQUENCE [LARGE SCALE GENOMIC DNA]</scope>
    <source>
        <strain evidence="6 7">THAF100</strain>
    </source>
</reference>
<organism evidence="6 7">
    <name type="scientific">Vibrio aquimaris</name>
    <dbReference type="NCBI Taxonomy" id="2587862"/>
    <lineage>
        <taxon>Bacteria</taxon>
        <taxon>Pseudomonadati</taxon>
        <taxon>Pseudomonadota</taxon>
        <taxon>Gammaproteobacteria</taxon>
        <taxon>Vibrionales</taxon>
        <taxon>Vibrionaceae</taxon>
        <taxon>Vibrio</taxon>
    </lineage>
</organism>
<feature type="transmembrane region" description="Helical" evidence="5">
    <location>
        <begin position="334"/>
        <end position="354"/>
    </location>
</feature>
<feature type="transmembrane region" description="Helical" evidence="5">
    <location>
        <begin position="91"/>
        <end position="114"/>
    </location>
</feature>
<feature type="transmembrane region" description="Helical" evidence="5">
    <location>
        <begin position="120"/>
        <end position="146"/>
    </location>
</feature>
<dbReference type="GO" id="GO:0046873">
    <property type="term" value="F:metal ion transmembrane transporter activity"/>
    <property type="evidence" value="ECO:0007669"/>
    <property type="project" value="InterPro"/>
</dbReference>
<comment type="subcellular location">
    <subcellularLocation>
        <location evidence="1">Membrane</location>
        <topology evidence="1">Multi-pass membrane protein</topology>
    </subcellularLocation>
</comment>
<evidence type="ECO:0000256" key="3">
    <source>
        <dbReference type="ARBA" id="ARBA00022989"/>
    </source>
</evidence>
<evidence type="ECO:0000256" key="5">
    <source>
        <dbReference type="SAM" id="Phobius"/>
    </source>
</evidence>
<sequence>MDTISTSESHSKFSMSRLTRSMGPGIMMATIAVGASHLVASTKAGAIYGWQLIALILLVNLLKYPFFRASVQYTVGTGESIVEGYAKLGHAYVWLFSGLCVIASIISTAALLLFSASLLAYFVPLGLPITVLCVAVLAACILILLLGHYRALNTISKAIMLLLSVTTITAVLIAANNPVEVSSTFVEPSPWAIAAIGFLVVTMGWMPAPIELTSMNSMWLKSQQRQSKVTAQSALFDFNVGYIGTALLAIVFLALGALVLHGTNTEFSQSGLGFTHQLVNLYTSTIGEWSRYLIATIAFLCIFGSTITVIDGYSRAISESQRLLQDKTEINPKVTIIWTIAISLAALAIIFFWASTLLSMLDFAMALAFITTPFFALLNYILVSKTDLPKPLALSKPMKWLSIIGLVYLFSFLAAFFWWKWLL</sequence>
<keyword evidence="4 5" id="KW-0472">Membrane</keyword>
<feature type="transmembrane region" description="Helical" evidence="5">
    <location>
        <begin position="360"/>
        <end position="380"/>
    </location>
</feature>
<gene>
    <name evidence="6" type="ORF">FIV01_12755</name>
</gene>
<name>A0A5P9CNG7_9VIBR</name>
<evidence type="ECO:0000313" key="7">
    <source>
        <dbReference type="Proteomes" id="UP000326936"/>
    </source>
</evidence>
<feature type="transmembrane region" description="Helical" evidence="5">
    <location>
        <begin position="234"/>
        <end position="260"/>
    </location>
</feature>
<feature type="transmembrane region" description="Helical" evidence="5">
    <location>
        <begin position="400"/>
        <end position="419"/>
    </location>
</feature>